<dbReference type="Pfam" id="PF10166">
    <property type="entry name" value="DUF2368"/>
    <property type="match status" value="1"/>
</dbReference>
<protein>
    <recommendedName>
        <fullName evidence="4">Plasminogen receptor (KT)</fullName>
    </recommendedName>
</protein>
<dbReference type="GO" id="GO:0010756">
    <property type="term" value="P:positive regulation of plasminogen activation"/>
    <property type="evidence" value="ECO:0007669"/>
    <property type="project" value="InterPro"/>
</dbReference>
<dbReference type="eggNOG" id="KOG4544">
    <property type="taxonomic scope" value="Eukaryota"/>
</dbReference>
<dbReference type="Proteomes" id="UP000010556">
    <property type="component" value="Unassembled WGS sequence"/>
</dbReference>
<evidence type="ECO:0008006" key="4">
    <source>
        <dbReference type="Google" id="ProtNLM"/>
    </source>
</evidence>
<gene>
    <name evidence="2" type="ORF">MDA_GLEAN10003750</name>
</gene>
<dbReference type="GO" id="GO:0005886">
    <property type="term" value="C:plasma membrane"/>
    <property type="evidence" value="ECO:0007669"/>
    <property type="project" value="InterPro"/>
</dbReference>
<accession>L5LZK6</accession>
<evidence type="ECO:0000313" key="2">
    <source>
        <dbReference type="EMBL" id="ELK31874.1"/>
    </source>
</evidence>
<evidence type="ECO:0000256" key="1">
    <source>
        <dbReference type="SAM" id="MobiDB-lite"/>
    </source>
</evidence>
<evidence type="ECO:0000313" key="3">
    <source>
        <dbReference type="Proteomes" id="UP000010556"/>
    </source>
</evidence>
<feature type="region of interest" description="Disordered" evidence="1">
    <location>
        <begin position="25"/>
        <end position="56"/>
    </location>
</feature>
<dbReference type="InterPro" id="IPR019319">
    <property type="entry name" value="Plg-R(KT)"/>
</dbReference>
<reference evidence="3" key="1">
    <citation type="journal article" date="2013" name="Science">
        <title>Comparative analysis of bat genomes provides insight into the evolution of flight and immunity.</title>
        <authorList>
            <person name="Zhang G."/>
            <person name="Cowled C."/>
            <person name="Shi Z."/>
            <person name="Huang Z."/>
            <person name="Bishop-Lilly K.A."/>
            <person name="Fang X."/>
            <person name="Wynne J.W."/>
            <person name="Xiong Z."/>
            <person name="Baker M.L."/>
            <person name="Zhao W."/>
            <person name="Tachedjian M."/>
            <person name="Zhu Y."/>
            <person name="Zhou P."/>
            <person name="Jiang X."/>
            <person name="Ng J."/>
            <person name="Yang L."/>
            <person name="Wu L."/>
            <person name="Xiao J."/>
            <person name="Feng Y."/>
            <person name="Chen Y."/>
            <person name="Sun X."/>
            <person name="Zhang Y."/>
            <person name="Marsh G.A."/>
            <person name="Crameri G."/>
            <person name="Broder C.C."/>
            <person name="Frey K.G."/>
            <person name="Wang L.F."/>
            <person name="Wang J."/>
        </authorList>
    </citation>
    <scope>NUCLEOTIDE SEQUENCE [LARGE SCALE GENOMIC DNA]</scope>
</reference>
<dbReference type="PANTHER" id="PTHR13411:SF6">
    <property type="entry name" value="PLASMINOGEN RECEPTOR (KT)"/>
    <property type="match status" value="1"/>
</dbReference>
<proteinExistence type="predicted"/>
<keyword evidence="3" id="KW-1185">Reference proteome</keyword>
<dbReference type="InterPro" id="IPR027417">
    <property type="entry name" value="P-loop_NTPase"/>
</dbReference>
<sequence>MGFIFSKSMNENMKNQQEFMLMNARLQPKNDQGKKISTTKKESESKKIKVTPKRNSSIKSGKKKISVFWRGQDFKEQVTEETNGVSQARNLANDSSGNKVENLLWVNKYKPASLKTIIGQQGDQICANKLLSCLQNWHKSPSEDKHSKFSKFVGKDDSSSFKAALLSDLPGVGNMELNASDTLERQLMMQNEMRERQMAMQVAWSREFLKYFGTFFGIAAISLTAGAIKRKKPAFLFPIIPLGFVLTYQYDLGYGTLLQRMKGEAENILEKEKNKLQLPKGMITFESLEKARREQSKFFIDK</sequence>
<dbReference type="PANTHER" id="PTHR13411">
    <property type="entry name" value="PLASMINOGEN RECEPTOR (KT)"/>
    <property type="match status" value="1"/>
</dbReference>
<feature type="compositionally biased region" description="Basic and acidic residues" evidence="1">
    <location>
        <begin position="31"/>
        <end position="47"/>
    </location>
</feature>
<dbReference type="Gene3D" id="3.40.50.300">
    <property type="entry name" value="P-loop containing nucleotide triphosphate hydrolases"/>
    <property type="match status" value="1"/>
</dbReference>
<organism evidence="2 3">
    <name type="scientific">Myotis davidii</name>
    <name type="common">David's myotis</name>
    <dbReference type="NCBI Taxonomy" id="225400"/>
    <lineage>
        <taxon>Eukaryota</taxon>
        <taxon>Metazoa</taxon>
        <taxon>Chordata</taxon>
        <taxon>Craniata</taxon>
        <taxon>Vertebrata</taxon>
        <taxon>Euteleostomi</taxon>
        <taxon>Mammalia</taxon>
        <taxon>Eutheria</taxon>
        <taxon>Laurasiatheria</taxon>
        <taxon>Chiroptera</taxon>
        <taxon>Yangochiroptera</taxon>
        <taxon>Vespertilionidae</taxon>
        <taxon>Myotis</taxon>
    </lineage>
</organism>
<name>L5LZK6_MYODS</name>
<dbReference type="EMBL" id="KB105945">
    <property type="protein sequence ID" value="ELK31874.1"/>
    <property type="molecule type" value="Genomic_DNA"/>
</dbReference>
<dbReference type="AlphaFoldDB" id="L5LZK6"/>